<feature type="compositionally biased region" description="Low complexity" evidence="1">
    <location>
        <begin position="256"/>
        <end position="267"/>
    </location>
</feature>
<gene>
    <name evidence="2" type="ORF">BCR34DRAFT_320863</name>
</gene>
<feature type="compositionally biased region" description="Basic residues" evidence="1">
    <location>
        <begin position="52"/>
        <end position="65"/>
    </location>
</feature>
<protein>
    <submittedName>
        <fullName evidence="2">Uncharacterized protein</fullName>
    </submittedName>
</protein>
<feature type="region of interest" description="Disordered" evidence="1">
    <location>
        <begin position="237"/>
        <end position="267"/>
    </location>
</feature>
<sequence>MRGRVRASRRMITVPAVLGWGQTGRTLAMQNSSLDCGGFFEHRRDREHAKWRGRNNSVRQRRGARATRATGGSGRGGWDMRADHCQREIGWRYLYGARRGGGFGSGEQRIWYFWRAPLLNSTMPKPEYTAEALRHSEIARWERPQSGLPSAFFETGNSPPMAARAPAGGGHQKDRCPTLPGRVGVARTSPARSSASPLLAHYCFISCLFKFRCRRPLHMASLMQVIRCAVPARSSQSHANKHLERLAPERVRARTPSSPSPGLLRSP</sequence>
<proteinExistence type="predicted"/>
<keyword evidence="3" id="KW-1185">Reference proteome</keyword>
<dbReference type="AlphaFoldDB" id="A0A1Y2A7N4"/>
<dbReference type="Proteomes" id="UP000193144">
    <property type="component" value="Unassembled WGS sequence"/>
</dbReference>
<dbReference type="EMBL" id="MCFA01000006">
    <property type="protein sequence ID" value="ORY18552.1"/>
    <property type="molecule type" value="Genomic_DNA"/>
</dbReference>
<evidence type="ECO:0000313" key="2">
    <source>
        <dbReference type="EMBL" id="ORY18552.1"/>
    </source>
</evidence>
<feature type="region of interest" description="Disordered" evidence="1">
    <location>
        <begin position="52"/>
        <end position="79"/>
    </location>
</feature>
<accession>A0A1Y2A7N4</accession>
<comment type="caution">
    <text evidence="2">The sequence shown here is derived from an EMBL/GenBank/DDBJ whole genome shotgun (WGS) entry which is preliminary data.</text>
</comment>
<feature type="compositionally biased region" description="Basic and acidic residues" evidence="1">
    <location>
        <begin position="241"/>
        <end position="252"/>
    </location>
</feature>
<evidence type="ECO:0000313" key="3">
    <source>
        <dbReference type="Proteomes" id="UP000193144"/>
    </source>
</evidence>
<organism evidence="2 3">
    <name type="scientific">Clohesyomyces aquaticus</name>
    <dbReference type="NCBI Taxonomy" id="1231657"/>
    <lineage>
        <taxon>Eukaryota</taxon>
        <taxon>Fungi</taxon>
        <taxon>Dikarya</taxon>
        <taxon>Ascomycota</taxon>
        <taxon>Pezizomycotina</taxon>
        <taxon>Dothideomycetes</taxon>
        <taxon>Pleosporomycetidae</taxon>
        <taxon>Pleosporales</taxon>
        <taxon>Lindgomycetaceae</taxon>
        <taxon>Clohesyomyces</taxon>
    </lineage>
</organism>
<evidence type="ECO:0000256" key="1">
    <source>
        <dbReference type="SAM" id="MobiDB-lite"/>
    </source>
</evidence>
<reference evidence="2 3" key="1">
    <citation type="submission" date="2016-07" db="EMBL/GenBank/DDBJ databases">
        <title>Pervasive Adenine N6-methylation of Active Genes in Fungi.</title>
        <authorList>
            <consortium name="DOE Joint Genome Institute"/>
            <person name="Mondo S.J."/>
            <person name="Dannebaum R.O."/>
            <person name="Kuo R.C."/>
            <person name="Labutti K."/>
            <person name="Haridas S."/>
            <person name="Kuo A."/>
            <person name="Salamov A."/>
            <person name="Ahrendt S.R."/>
            <person name="Lipzen A."/>
            <person name="Sullivan W."/>
            <person name="Andreopoulos W.B."/>
            <person name="Clum A."/>
            <person name="Lindquist E."/>
            <person name="Daum C."/>
            <person name="Ramamoorthy G.K."/>
            <person name="Gryganskyi A."/>
            <person name="Culley D."/>
            <person name="Magnuson J.K."/>
            <person name="James T.Y."/>
            <person name="O'Malley M.A."/>
            <person name="Stajich J.E."/>
            <person name="Spatafora J.W."/>
            <person name="Visel A."/>
            <person name="Grigoriev I.V."/>
        </authorList>
    </citation>
    <scope>NUCLEOTIDE SEQUENCE [LARGE SCALE GENOMIC DNA]</scope>
    <source>
        <strain evidence="2 3">CBS 115471</strain>
    </source>
</reference>
<name>A0A1Y2A7N4_9PLEO</name>